<sequence length="112" mass="12198">MDVGEASHEMSPEEIAAAKAAEKAAQDAIMREQEALMMAKYGGMKPKKKGGAALPKEHKYFDSADWAMNKEAAAKDGGQPAPPEQELKPKLEPTPLPSRRISHLDPMEKQIS</sequence>
<evidence type="ECO:0000313" key="5">
    <source>
        <dbReference type="Proteomes" id="UP000232323"/>
    </source>
</evidence>
<feature type="compositionally biased region" description="Basic and acidic residues" evidence="3">
    <location>
        <begin position="102"/>
        <end position="112"/>
    </location>
</feature>
<dbReference type="Proteomes" id="UP000232323">
    <property type="component" value="Unassembled WGS sequence"/>
</dbReference>
<feature type="region of interest" description="Disordered" evidence="3">
    <location>
        <begin position="68"/>
        <end position="112"/>
    </location>
</feature>
<comment type="similarity">
    <text evidence="1 2">Belongs to the endosulfine family.</text>
</comment>
<accession>A0A250XLK4</accession>
<dbReference type="EMBL" id="BEGY01000111">
    <property type="protein sequence ID" value="GAX83947.1"/>
    <property type="molecule type" value="Genomic_DNA"/>
</dbReference>
<evidence type="ECO:0000256" key="2">
    <source>
        <dbReference type="RuleBase" id="RU363120"/>
    </source>
</evidence>
<evidence type="ECO:0000256" key="1">
    <source>
        <dbReference type="ARBA" id="ARBA00010520"/>
    </source>
</evidence>
<dbReference type="Pfam" id="PF04667">
    <property type="entry name" value="Endosulfine"/>
    <property type="match status" value="1"/>
</dbReference>
<dbReference type="AlphaFoldDB" id="A0A250XLK4"/>
<dbReference type="PANTHER" id="PTHR34804">
    <property type="entry name" value="CAMP-REGULATED PHOSPHOPROTEIN 19-RELATED PROTEIN"/>
    <property type="match status" value="1"/>
</dbReference>
<keyword evidence="5" id="KW-1185">Reference proteome</keyword>
<proteinExistence type="inferred from homology"/>
<comment type="caution">
    <text evidence="4">The sequence shown here is derived from an EMBL/GenBank/DDBJ whole genome shotgun (WGS) entry which is preliminary data.</text>
</comment>
<organism evidence="4 5">
    <name type="scientific">Chlamydomonas eustigma</name>
    <dbReference type="NCBI Taxonomy" id="1157962"/>
    <lineage>
        <taxon>Eukaryota</taxon>
        <taxon>Viridiplantae</taxon>
        <taxon>Chlorophyta</taxon>
        <taxon>core chlorophytes</taxon>
        <taxon>Chlorophyceae</taxon>
        <taxon>CS clade</taxon>
        <taxon>Chlamydomonadales</taxon>
        <taxon>Chlamydomonadaceae</taxon>
        <taxon>Chlamydomonas</taxon>
    </lineage>
</organism>
<evidence type="ECO:0000313" key="4">
    <source>
        <dbReference type="EMBL" id="GAX83947.1"/>
    </source>
</evidence>
<evidence type="ECO:0000256" key="3">
    <source>
        <dbReference type="SAM" id="MobiDB-lite"/>
    </source>
</evidence>
<gene>
    <name evidence="4" type="ORF">CEUSTIGMA_g11371.t1</name>
</gene>
<dbReference type="InterPro" id="IPR006760">
    <property type="entry name" value="Endosulphine"/>
</dbReference>
<protein>
    <recommendedName>
        <fullName evidence="6">Negatively light-regulated protein</fullName>
    </recommendedName>
</protein>
<dbReference type="STRING" id="1157962.A0A250XLK4"/>
<reference evidence="4 5" key="1">
    <citation type="submission" date="2017-08" db="EMBL/GenBank/DDBJ databases">
        <title>Acidophilic green algal genome provides insights into adaptation to an acidic environment.</title>
        <authorList>
            <person name="Hirooka S."/>
            <person name="Hirose Y."/>
            <person name="Kanesaki Y."/>
            <person name="Higuchi S."/>
            <person name="Fujiwara T."/>
            <person name="Onuma R."/>
            <person name="Era A."/>
            <person name="Ohbayashi R."/>
            <person name="Uzuka A."/>
            <person name="Nozaki H."/>
            <person name="Yoshikawa H."/>
            <person name="Miyagishima S.Y."/>
        </authorList>
    </citation>
    <scope>NUCLEOTIDE SEQUENCE [LARGE SCALE GENOMIC DNA]</scope>
    <source>
        <strain evidence="4 5">NIES-2499</strain>
    </source>
</reference>
<dbReference type="PANTHER" id="PTHR34804:SF5">
    <property type="entry name" value="CAMP-REGULATED PHOSPHOPROTEIN 19-RELATED PROTEIN"/>
    <property type="match status" value="1"/>
</dbReference>
<evidence type="ECO:0008006" key="6">
    <source>
        <dbReference type="Google" id="ProtNLM"/>
    </source>
</evidence>
<name>A0A250XLK4_9CHLO</name>